<feature type="domain" description="TonB-dependent receptor plug" evidence="12">
    <location>
        <begin position="117"/>
        <end position="240"/>
    </location>
</feature>
<protein>
    <submittedName>
        <fullName evidence="13">SusC/RagA family TonB-linked outer membrane protein</fullName>
    </submittedName>
</protein>
<dbReference type="SUPFAM" id="SSF56935">
    <property type="entry name" value="Porins"/>
    <property type="match status" value="1"/>
</dbReference>
<evidence type="ECO:0000259" key="11">
    <source>
        <dbReference type="Pfam" id="PF00593"/>
    </source>
</evidence>
<dbReference type="Gene3D" id="2.40.170.20">
    <property type="entry name" value="TonB-dependent receptor, beta-barrel domain"/>
    <property type="match status" value="1"/>
</dbReference>
<evidence type="ECO:0000313" key="14">
    <source>
        <dbReference type="Proteomes" id="UP000324611"/>
    </source>
</evidence>
<dbReference type="Gene3D" id="2.170.130.10">
    <property type="entry name" value="TonB-dependent receptor, plug domain"/>
    <property type="match status" value="1"/>
</dbReference>
<feature type="domain" description="TonB-dependent receptor-like beta-barrel" evidence="11">
    <location>
        <begin position="430"/>
        <end position="1003"/>
    </location>
</feature>
<keyword evidence="10" id="KW-0732">Signal</keyword>
<dbReference type="AlphaFoldDB" id="A0A5B2W2G3"/>
<evidence type="ECO:0000256" key="6">
    <source>
        <dbReference type="ARBA" id="ARBA00023136"/>
    </source>
</evidence>
<dbReference type="Gene3D" id="2.60.40.1120">
    <property type="entry name" value="Carboxypeptidase-like, regulatory domain"/>
    <property type="match status" value="1"/>
</dbReference>
<dbReference type="NCBIfam" id="TIGR04056">
    <property type="entry name" value="OMP_RagA_SusC"/>
    <property type="match status" value="1"/>
</dbReference>
<dbReference type="Pfam" id="PF07715">
    <property type="entry name" value="Plug"/>
    <property type="match status" value="1"/>
</dbReference>
<dbReference type="SUPFAM" id="SSF49464">
    <property type="entry name" value="Carboxypeptidase regulatory domain-like"/>
    <property type="match status" value="1"/>
</dbReference>
<organism evidence="13 14">
    <name type="scientific">Chitinophaga agrisoli</name>
    <dbReference type="NCBI Taxonomy" id="2607653"/>
    <lineage>
        <taxon>Bacteria</taxon>
        <taxon>Pseudomonadati</taxon>
        <taxon>Bacteroidota</taxon>
        <taxon>Chitinophagia</taxon>
        <taxon>Chitinophagales</taxon>
        <taxon>Chitinophagaceae</taxon>
        <taxon>Chitinophaga</taxon>
    </lineage>
</organism>
<feature type="signal peptide" evidence="10">
    <location>
        <begin position="1"/>
        <end position="18"/>
    </location>
</feature>
<proteinExistence type="inferred from homology"/>
<evidence type="ECO:0000259" key="12">
    <source>
        <dbReference type="Pfam" id="PF07715"/>
    </source>
</evidence>
<comment type="subcellular location">
    <subcellularLocation>
        <location evidence="1 8">Cell outer membrane</location>
        <topology evidence="1 8">Multi-pass membrane protein</topology>
    </subcellularLocation>
</comment>
<dbReference type="InterPro" id="IPR012910">
    <property type="entry name" value="Plug_dom"/>
</dbReference>
<accession>A0A5B2W2G3</accession>
<evidence type="ECO:0000256" key="7">
    <source>
        <dbReference type="ARBA" id="ARBA00023237"/>
    </source>
</evidence>
<feature type="chain" id="PRO_5023089759" evidence="10">
    <location>
        <begin position="19"/>
        <end position="1050"/>
    </location>
</feature>
<dbReference type="InterPro" id="IPR036942">
    <property type="entry name" value="Beta-barrel_TonB_sf"/>
</dbReference>
<keyword evidence="3 8" id="KW-1134">Transmembrane beta strand</keyword>
<dbReference type="InterPro" id="IPR039426">
    <property type="entry name" value="TonB-dep_rcpt-like"/>
</dbReference>
<dbReference type="InterPro" id="IPR008969">
    <property type="entry name" value="CarboxyPept-like_regulatory"/>
</dbReference>
<evidence type="ECO:0000256" key="10">
    <source>
        <dbReference type="SAM" id="SignalP"/>
    </source>
</evidence>
<dbReference type="InterPro" id="IPR000531">
    <property type="entry name" value="Beta-barrel_TonB"/>
</dbReference>
<name>A0A5B2W2G3_9BACT</name>
<dbReference type="NCBIfam" id="TIGR04057">
    <property type="entry name" value="SusC_RagA_signa"/>
    <property type="match status" value="1"/>
</dbReference>
<dbReference type="InterPro" id="IPR037066">
    <property type="entry name" value="Plug_dom_sf"/>
</dbReference>
<evidence type="ECO:0000256" key="9">
    <source>
        <dbReference type="RuleBase" id="RU003357"/>
    </source>
</evidence>
<keyword evidence="6 8" id="KW-0472">Membrane</keyword>
<reference evidence="13 14" key="2">
    <citation type="submission" date="2019-09" db="EMBL/GenBank/DDBJ databases">
        <authorList>
            <person name="Jin C."/>
        </authorList>
    </citation>
    <scope>NUCLEOTIDE SEQUENCE [LARGE SCALE GENOMIC DNA]</scope>
    <source>
        <strain evidence="13 14">BN140078</strain>
    </source>
</reference>
<keyword evidence="5 9" id="KW-0798">TonB box</keyword>
<dbReference type="InterPro" id="IPR023996">
    <property type="entry name" value="TonB-dep_OMP_SusC/RagA"/>
</dbReference>
<evidence type="ECO:0000256" key="1">
    <source>
        <dbReference type="ARBA" id="ARBA00004571"/>
    </source>
</evidence>
<dbReference type="Pfam" id="PF00593">
    <property type="entry name" value="TonB_dep_Rec_b-barrel"/>
    <property type="match status" value="1"/>
</dbReference>
<evidence type="ECO:0000256" key="2">
    <source>
        <dbReference type="ARBA" id="ARBA00022448"/>
    </source>
</evidence>
<keyword evidence="14" id="KW-1185">Reference proteome</keyword>
<keyword evidence="7 8" id="KW-0998">Cell outer membrane</keyword>
<reference evidence="13 14" key="1">
    <citation type="submission" date="2019-09" db="EMBL/GenBank/DDBJ databases">
        <title>Chitinophaga ginsengihumi sp. nov., isolated from soil of ginseng rhizosphere.</title>
        <authorList>
            <person name="Lee J."/>
        </authorList>
    </citation>
    <scope>NUCLEOTIDE SEQUENCE [LARGE SCALE GENOMIC DNA]</scope>
    <source>
        <strain evidence="13 14">BN140078</strain>
    </source>
</reference>
<gene>
    <name evidence="13" type="ORF">F0L74_01505</name>
</gene>
<dbReference type="GO" id="GO:0009279">
    <property type="term" value="C:cell outer membrane"/>
    <property type="evidence" value="ECO:0007669"/>
    <property type="project" value="UniProtKB-SubCell"/>
</dbReference>
<dbReference type="Proteomes" id="UP000324611">
    <property type="component" value="Unassembled WGS sequence"/>
</dbReference>
<evidence type="ECO:0000256" key="4">
    <source>
        <dbReference type="ARBA" id="ARBA00022692"/>
    </source>
</evidence>
<evidence type="ECO:0000256" key="3">
    <source>
        <dbReference type="ARBA" id="ARBA00022452"/>
    </source>
</evidence>
<dbReference type="PROSITE" id="PS52016">
    <property type="entry name" value="TONB_DEPENDENT_REC_3"/>
    <property type="match status" value="1"/>
</dbReference>
<dbReference type="InterPro" id="IPR023997">
    <property type="entry name" value="TonB-dep_OMP_SusC/RagA_CS"/>
</dbReference>
<comment type="similarity">
    <text evidence="8 9">Belongs to the TonB-dependent receptor family.</text>
</comment>
<evidence type="ECO:0000256" key="8">
    <source>
        <dbReference type="PROSITE-ProRule" id="PRU01360"/>
    </source>
</evidence>
<keyword evidence="4 8" id="KW-0812">Transmembrane</keyword>
<sequence length="1050" mass="115126">MKKELLIWLLTVISALHAYPQTRTVTGKVTDNKDGSPLPGVTVQVKGTNKGVYTSPDGTYRINDIDQANTLVFSFIGFLSQERQVGANGTISVGLEADKKQLGEIVVTAVGIRRSEKSIGYSATTVKPDVLVQKSEPDVLKGLQGKVAGVDIRTSQGTPGAATRINIRGNTSFYGNNEPLIIVDGIPYNNDQVTTSSQTSGGGAYSSGLSSLDPNDIASMTVLKGAAAAALYGSRASNGAVIITTKSGSASRSKKGLELTYMTGLAFETVANLPDYQNKYGAGTLFNYANANGSWGPAFGTIDSIDVWPDYAAAFPDLFPSGKVPYRAYPNNVKDLFKTGTVYENSVSVNAGDEKSSVSATASYLKQDGYVPNSAFDRGNLAIGGTTRLDMGLTVSANFSYARSNQVGGVFGENQVDGSASSFARNLFLARNWDLNLPFEDANGLPVSTSKAQYDNPFWSWKHNTITTNTDRYIASIKLGYDIAPWWNVSYQIGTNTNTLFRREITDIGSRAAEGKGRIKEQNYQFQEIESNLISTFTPKLNNKDFDLKVILGHNVNQRTKREEIMQGNEMVSPGIYTIINTKSVLSDADYFRRRLWGAFGDIEFGYKQFAFLSLTGRNDWSSTLPSNNRSYFYPSVAGSFVFTQAFGIDSKVLNFGKLRASWAKVGRDADPYLLRNIYSINAPFQGQSGLLLNPRAANPNLKPEFTKDFEVGATLEFWDSRIALDAAYYYRNSTNQIAPVTLPASSGFTEVIENFGKLTNKGVEIDLNVIPVRTKDITWSLHGVLTHNKSIVKELLPGVDRVPLENILAEISPYLEPGKPFGYLRGTVDYRDDQGNLLIDPATGFMIRATDQQMIGNPNPDFKAGFSTNFNYKGFFLSALFDWTQHGDMYSVTVSSLLGRGVTRDTEDRETARIIPGFYGDANTGKPILNDKGEKIPNTTAISMNELYFGETFAINSATEWNVYDATLYTLREVTLGYDFPKSLFKNIPVAGLTLTLSGRNLWYLAPNFPKYTRFNPEANSFGNTTTQGIELSAAPTTRRFGVNLKVTF</sequence>
<keyword evidence="2 8" id="KW-0813">Transport</keyword>
<dbReference type="RefSeq" id="WP_149836074.1">
    <property type="nucleotide sequence ID" value="NZ_VUOC01000001.1"/>
</dbReference>
<dbReference type="EMBL" id="VUOC01000001">
    <property type="protein sequence ID" value="KAA2244677.1"/>
    <property type="molecule type" value="Genomic_DNA"/>
</dbReference>
<comment type="caution">
    <text evidence="13">The sequence shown here is derived from an EMBL/GenBank/DDBJ whole genome shotgun (WGS) entry which is preliminary data.</text>
</comment>
<dbReference type="Pfam" id="PF13715">
    <property type="entry name" value="CarbopepD_reg_2"/>
    <property type="match status" value="1"/>
</dbReference>
<evidence type="ECO:0000256" key="5">
    <source>
        <dbReference type="ARBA" id="ARBA00023077"/>
    </source>
</evidence>
<evidence type="ECO:0000313" key="13">
    <source>
        <dbReference type="EMBL" id="KAA2244677.1"/>
    </source>
</evidence>